<reference evidence="1 2" key="1">
    <citation type="submission" date="2017-03" db="EMBL/GenBank/DDBJ databases">
        <title>The genome sequence of Candidatus Rickettsiella viridis.</title>
        <authorList>
            <person name="Nikoh N."/>
            <person name="Tsuchida T."/>
            <person name="Yamaguchi K."/>
            <person name="Maeda T."/>
            <person name="Shigenobu S."/>
            <person name="Fukatsu T."/>
        </authorList>
    </citation>
    <scope>NUCLEOTIDE SEQUENCE [LARGE SCALE GENOMIC DNA]</scope>
    <source>
        <strain evidence="1 2">Ap-RA04</strain>
    </source>
</reference>
<keyword evidence="2" id="KW-1185">Reference proteome</keyword>
<dbReference type="EMBL" id="AP018005">
    <property type="protein sequence ID" value="BBB15302.1"/>
    <property type="molecule type" value="Genomic_DNA"/>
</dbReference>
<dbReference type="KEGG" id="rvi:RVIR1_08130"/>
<evidence type="ECO:0000313" key="1">
    <source>
        <dbReference type="EMBL" id="BBB15302.1"/>
    </source>
</evidence>
<sequence>MIELMNFLRLSYNEHGIAYSLAKQALEAFLLGDEAFLRYKERIRTISNKAFLEQFQTLLQALNGCTKLASEAEHIENEGGRHRFNLLYDYAVILLGEPAAEITLYKVYSKACQDIFSFLASVAAQSKEAQPSRYLPYGDAVNISENSNTEITAQHQLIKTEDGIKKID</sequence>
<dbReference type="AlphaFoldDB" id="A0A2Z5V4D3"/>
<accession>A0A2Z5V4D3</accession>
<proteinExistence type="predicted"/>
<organism evidence="1 2">
    <name type="scientific">Candidatus Rickettsiella viridis</name>
    <dbReference type="NCBI Taxonomy" id="676208"/>
    <lineage>
        <taxon>Bacteria</taxon>
        <taxon>Pseudomonadati</taxon>
        <taxon>Pseudomonadota</taxon>
        <taxon>Gammaproteobacteria</taxon>
        <taxon>Legionellales</taxon>
        <taxon>Coxiellaceae</taxon>
        <taxon>Rickettsiella</taxon>
    </lineage>
</organism>
<dbReference type="Proteomes" id="UP000282483">
    <property type="component" value="Chromosome"/>
</dbReference>
<evidence type="ECO:0000313" key="2">
    <source>
        <dbReference type="Proteomes" id="UP000282483"/>
    </source>
</evidence>
<protein>
    <submittedName>
        <fullName evidence="1">Uncharacterized protein</fullName>
    </submittedName>
</protein>
<name>A0A2Z5V4D3_9COXI</name>
<gene>
    <name evidence="1" type="ORF">RVIR1_08130</name>
</gene>